<organism evidence="2 3">
    <name type="scientific">Pelagimonas phthalicica</name>
    <dbReference type="NCBI Taxonomy" id="1037362"/>
    <lineage>
        <taxon>Bacteria</taxon>
        <taxon>Pseudomonadati</taxon>
        <taxon>Pseudomonadota</taxon>
        <taxon>Alphaproteobacteria</taxon>
        <taxon>Rhodobacterales</taxon>
        <taxon>Roseobacteraceae</taxon>
        <taxon>Pelagimonas</taxon>
    </lineage>
</organism>
<keyword evidence="3" id="KW-1185">Reference proteome</keyword>
<gene>
    <name evidence="2" type="ORF">TRP8649_01871</name>
</gene>
<feature type="compositionally biased region" description="Polar residues" evidence="1">
    <location>
        <begin position="66"/>
        <end position="75"/>
    </location>
</feature>
<feature type="region of interest" description="Disordered" evidence="1">
    <location>
        <begin position="59"/>
        <end position="95"/>
    </location>
</feature>
<name>A0A238JAM2_9RHOB</name>
<dbReference type="Proteomes" id="UP000225972">
    <property type="component" value="Unassembled WGS sequence"/>
</dbReference>
<reference evidence="3" key="1">
    <citation type="submission" date="2017-05" db="EMBL/GenBank/DDBJ databases">
        <authorList>
            <person name="Rodrigo-Torres L."/>
            <person name="Arahal R. D."/>
            <person name="Lucena T."/>
        </authorList>
    </citation>
    <scope>NUCLEOTIDE SEQUENCE [LARGE SCALE GENOMIC DNA]</scope>
    <source>
        <strain evidence="3">CECT 8649</strain>
    </source>
</reference>
<protein>
    <submittedName>
        <fullName evidence="2">Uncharacterized protein</fullName>
    </submittedName>
</protein>
<evidence type="ECO:0000256" key="1">
    <source>
        <dbReference type="SAM" id="MobiDB-lite"/>
    </source>
</evidence>
<dbReference type="EMBL" id="FXXP01000001">
    <property type="protein sequence ID" value="SMX27761.1"/>
    <property type="molecule type" value="Genomic_DNA"/>
</dbReference>
<proteinExistence type="predicted"/>
<accession>A0A238JAM2</accession>
<sequence length="174" mass="19766">MRPKERIVPSLRLPESEQLANTSQVALPRTLPHTTPRFLQTADHPLVQGRREYGEVYAPKHLGKNDPNNPGSQSGEYAKPRRHKKMAASALARSRTDRQIAGTLRPMPWHRSICNRSFLRRTLQTPDHRPLEIDMSQSVSTGPGHSKNHSLRLLLPFYVADIRPRPTDTKGTMQ</sequence>
<evidence type="ECO:0000313" key="2">
    <source>
        <dbReference type="EMBL" id="SMX27761.1"/>
    </source>
</evidence>
<evidence type="ECO:0000313" key="3">
    <source>
        <dbReference type="Proteomes" id="UP000225972"/>
    </source>
</evidence>
<dbReference type="AlphaFoldDB" id="A0A238JAM2"/>